<feature type="domain" description="Divergent 4Fe-4S mono-cluster" evidence="1">
    <location>
        <begin position="6"/>
        <end position="66"/>
    </location>
</feature>
<sequence>MKTTEYRNHEFTISYCPFKCTQSNVCTQELSDVFQDSVIPWIDPNGSSTERIKAQVKKCPSGALTFKLNKKEMAF</sequence>
<dbReference type="InterPro" id="IPR010693">
    <property type="entry name" value="Divergent_4Fe-4S_mono-cluster"/>
</dbReference>
<proteinExistence type="predicted"/>
<dbReference type="Proteomes" id="UP000441333">
    <property type="component" value="Unassembled WGS sequence"/>
</dbReference>
<keyword evidence="3" id="KW-1185">Reference proteome</keyword>
<dbReference type="AlphaFoldDB" id="A0A6N6MER5"/>
<dbReference type="RefSeq" id="WP_150938419.1">
    <property type="nucleotide sequence ID" value="NZ_WAAT01000039.1"/>
</dbReference>
<dbReference type="Pfam" id="PF06902">
    <property type="entry name" value="Fer4_19"/>
    <property type="match status" value="1"/>
</dbReference>
<name>A0A6N6MER5_9FLAO</name>
<protein>
    <submittedName>
        <fullName evidence="2">(4Fe-4S)-binding protein</fullName>
    </submittedName>
</protein>
<organism evidence="2 3">
    <name type="scientific">Pseudotamlana haliotis</name>
    <dbReference type="NCBI Taxonomy" id="2614804"/>
    <lineage>
        <taxon>Bacteria</taxon>
        <taxon>Pseudomonadati</taxon>
        <taxon>Bacteroidota</taxon>
        <taxon>Flavobacteriia</taxon>
        <taxon>Flavobacteriales</taxon>
        <taxon>Flavobacteriaceae</taxon>
        <taxon>Pseudotamlana</taxon>
    </lineage>
</organism>
<reference evidence="2 3" key="1">
    <citation type="submission" date="2019-09" db="EMBL/GenBank/DDBJ databases">
        <authorList>
            <person name="Cao W.R."/>
        </authorList>
    </citation>
    <scope>NUCLEOTIDE SEQUENCE [LARGE SCALE GENOMIC DNA]</scope>
    <source>
        <strain evidence="2 3">B1N29</strain>
    </source>
</reference>
<evidence type="ECO:0000313" key="2">
    <source>
        <dbReference type="EMBL" id="KAB1068250.1"/>
    </source>
</evidence>
<comment type="caution">
    <text evidence="2">The sequence shown here is derived from an EMBL/GenBank/DDBJ whole genome shotgun (WGS) entry which is preliminary data.</text>
</comment>
<gene>
    <name evidence="2" type="ORF">F6U93_07530</name>
</gene>
<evidence type="ECO:0000259" key="1">
    <source>
        <dbReference type="Pfam" id="PF06902"/>
    </source>
</evidence>
<evidence type="ECO:0000313" key="3">
    <source>
        <dbReference type="Proteomes" id="UP000441333"/>
    </source>
</evidence>
<dbReference type="EMBL" id="WAAT01000039">
    <property type="protein sequence ID" value="KAB1068250.1"/>
    <property type="molecule type" value="Genomic_DNA"/>
</dbReference>
<accession>A0A6N6MER5</accession>